<feature type="domain" description="AMP-dependent ligase C-terminal" evidence="3">
    <location>
        <begin position="337"/>
        <end position="430"/>
    </location>
</feature>
<evidence type="ECO:0000313" key="5">
    <source>
        <dbReference type="Proteomes" id="UP001500957"/>
    </source>
</evidence>
<dbReference type="PIRSF" id="PIRSF006444">
    <property type="entry name" value="PaaK"/>
    <property type="match status" value="1"/>
</dbReference>
<gene>
    <name evidence="4" type="primary">paaF</name>
    <name evidence="4" type="ORF">GCM10009547_47470</name>
</gene>
<dbReference type="CDD" id="cd05913">
    <property type="entry name" value="PaaK"/>
    <property type="match status" value="1"/>
</dbReference>
<dbReference type="PANTHER" id="PTHR43439">
    <property type="entry name" value="PHENYLACETATE-COENZYME A LIGASE"/>
    <property type="match status" value="1"/>
</dbReference>
<dbReference type="Pfam" id="PF00501">
    <property type="entry name" value="AMP-binding"/>
    <property type="match status" value="1"/>
</dbReference>
<keyword evidence="5" id="KW-1185">Reference proteome</keyword>
<dbReference type="InterPro" id="IPR045851">
    <property type="entry name" value="AMP-bd_C_sf"/>
</dbReference>
<dbReference type="InterPro" id="IPR011880">
    <property type="entry name" value="PA_CoA_ligase"/>
</dbReference>
<evidence type="ECO:0000256" key="1">
    <source>
        <dbReference type="PIRNR" id="PIRNR006444"/>
    </source>
</evidence>
<feature type="domain" description="AMP-dependent synthetase/ligase" evidence="2">
    <location>
        <begin position="82"/>
        <end position="289"/>
    </location>
</feature>
<evidence type="ECO:0000313" key="4">
    <source>
        <dbReference type="EMBL" id="GAA0637616.1"/>
    </source>
</evidence>
<accession>A0ABN1HC57</accession>
<dbReference type="EC" id="6.2.1.30" evidence="1"/>
<proteinExistence type="inferred from homology"/>
<dbReference type="InterPro" id="IPR042099">
    <property type="entry name" value="ANL_N_sf"/>
</dbReference>
<name>A0ABN1HC57_9ACTN</name>
<comment type="function">
    <text evidence="1">Catalyzes the activation of phenylacetic acid (PA) to phenylacetyl-CoA (PA-CoA).</text>
</comment>
<comment type="similarity">
    <text evidence="1">Belongs to the phenylacetyl-CoA ligase family.</text>
</comment>
<comment type="pathway">
    <text evidence="1">Aromatic compound metabolism; phenylacetate degradation.</text>
</comment>
<dbReference type="Gene3D" id="3.40.50.12780">
    <property type="entry name" value="N-terminal domain of ligase-like"/>
    <property type="match status" value="1"/>
</dbReference>
<organism evidence="4 5">
    <name type="scientific">Sporichthya brevicatena</name>
    <dbReference type="NCBI Taxonomy" id="171442"/>
    <lineage>
        <taxon>Bacteria</taxon>
        <taxon>Bacillati</taxon>
        <taxon>Actinomycetota</taxon>
        <taxon>Actinomycetes</taxon>
        <taxon>Sporichthyales</taxon>
        <taxon>Sporichthyaceae</taxon>
        <taxon>Sporichthya</taxon>
    </lineage>
</organism>
<dbReference type="SUPFAM" id="SSF56801">
    <property type="entry name" value="Acetyl-CoA synthetase-like"/>
    <property type="match status" value="1"/>
</dbReference>
<dbReference type="Gene3D" id="3.30.300.30">
    <property type="match status" value="1"/>
</dbReference>
<dbReference type="InterPro" id="IPR028154">
    <property type="entry name" value="AMP-dep_Lig_C"/>
</dbReference>
<dbReference type="Proteomes" id="UP001500957">
    <property type="component" value="Unassembled WGS sequence"/>
</dbReference>
<comment type="catalytic activity">
    <reaction evidence="1">
        <text>2-phenylacetate + ATP + CoA = phenylacetyl-CoA + AMP + diphosphate</text>
        <dbReference type="Rhea" id="RHEA:20956"/>
        <dbReference type="ChEBI" id="CHEBI:18401"/>
        <dbReference type="ChEBI" id="CHEBI:30616"/>
        <dbReference type="ChEBI" id="CHEBI:33019"/>
        <dbReference type="ChEBI" id="CHEBI:57287"/>
        <dbReference type="ChEBI" id="CHEBI:57390"/>
        <dbReference type="ChEBI" id="CHEBI:456215"/>
        <dbReference type="EC" id="6.2.1.30"/>
    </reaction>
</comment>
<dbReference type="RefSeq" id="WP_344609529.1">
    <property type="nucleotide sequence ID" value="NZ_BAAAHE010000055.1"/>
</dbReference>
<evidence type="ECO:0000259" key="2">
    <source>
        <dbReference type="Pfam" id="PF00501"/>
    </source>
</evidence>
<reference evidence="4 5" key="1">
    <citation type="journal article" date="2019" name="Int. J. Syst. Evol. Microbiol.">
        <title>The Global Catalogue of Microorganisms (GCM) 10K type strain sequencing project: providing services to taxonomists for standard genome sequencing and annotation.</title>
        <authorList>
            <consortium name="The Broad Institute Genomics Platform"/>
            <consortium name="The Broad Institute Genome Sequencing Center for Infectious Disease"/>
            <person name="Wu L."/>
            <person name="Ma J."/>
        </authorList>
    </citation>
    <scope>NUCLEOTIDE SEQUENCE [LARGE SCALE GENOMIC DNA]</scope>
    <source>
        <strain evidence="4 5">JCM 10671</strain>
    </source>
</reference>
<keyword evidence="1" id="KW-0547">Nucleotide-binding</keyword>
<sequence length="430" mass="46225">MTDTASAVLDPIETASADEVAALAEERLRWSVRHAYSSAPATRAAFDAAGAHPDDISGLADLAKLPFTTKADLRADNWGRFAVPREKLARIHASSGTTGLATVVGYTLDDIDTWAGLMARSIRAAGGRPGQTIHIAYGYGLFTGGLGAHYGAEKLGCTAVPVSSGLTERQIKLIGDLQPQVIMVTPSYLLAIGDEMERMGIDPASTSLQVGILGAEPWTEAMRAEIEARFGMAAVDIYGLSEVMGPGVAQECGETKDGLHIWADHFWPEIVDPQTGDPLPEGERGELVLTSLTKQAFPVIRYRTGDLTRLLPGTARPGFPRIERITGRADDMMIVRGANAYPSQVEQMVLRVPGLSPHFLCVLTRPERLDVLTVRTEARPDVERARYGELAGQLERLLLAELGLGAQVEVGEPGAIERSVGKAKRVLDLR</sequence>
<protein>
    <recommendedName>
        <fullName evidence="1">Phenylacetate-coenzyme A ligase</fullName>
        <ecNumber evidence="1">6.2.1.30</ecNumber>
    </recommendedName>
    <alternativeName>
        <fullName evidence="1">Phenylacetyl-CoA ligase</fullName>
    </alternativeName>
</protein>
<evidence type="ECO:0000259" key="3">
    <source>
        <dbReference type="Pfam" id="PF14535"/>
    </source>
</evidence>
<dbReference type="InterPro" id="IPR051414">
    <property type="entry name" value="Adenylate-forming_Reductase"/>
</dbReference>
<dbReference type="Pfam" id="PF14535">
    <property type="entry name" value="AMP-binding_C_2"/>
    <property type="match status" value="1"/>
</dbReference>
<dbReference type="GO" id="GO:0016874">
    <property type="term" value="F:ligase activity"/>
    <property type="evidence" value="ECO:0007669"/>
    <property type="project" value="UniProtKB-KW"/>
</dbReference>
<keyword evidence="1 4" id="KW-0436">Ligase</keyword>
<dbReference type="EMBL" id="BAAAHE010000055">
    <property type="protein sequence ID" value="GAA0637616.1"/>
    <property type="molecule type" value="Genomic_DNA"/>
</dbReference>
<comment type="caution">
    <text evidence="4">The sequence shown here is derived from an EMBL/GenBank/DDBJ whole genome shotgun (WGS) entry which is preliminary data.</text>
</comment>
<dbReference type="PANTHER" id="PTHR43439:SF1">
    <property type="entry name" value="PHENYLACETATE-COENZYME A LIGASE"/>
    <property type="match status" value="1"/>
</dbReference>
<dbReference type="InterPro" id="IPR000873">
    <property type="entry name" value="AMP-dep_synth/lig_dom"/>
</dbReference>